<evidence type="ECO:0000313" key="1">
    <source>
        <dbReference type="EMBL" id="CAK9133560.1"/>
    </source>
</evidence>
<gene>
    <name evidence="1" type="ORF">ILEXP_LOCUS472</name>
</gene>
<protein>
    <submittedName>
        <fullName evidence="1">Uncharacterized protein</fullName>
    </submittedName>
</protein>
<dbReference type="Proteomes" id="UP001642360">
    <property type="component" value="Unassembled WGS sequence"/>
</dbReference>
<dbReference type="AlphaFoldDB" id="A0ABC8QQF0"/>
<accession>A0ABC8QQF0</accession>
<evidence type="ECO:0000313" key="2">
    <source>
        <dbReference type="Proteomes" id="UP001642360"/>
    </source>
</evidence>
<name>A0ABC8QQF0_9AQUA</name>
<proteinExistence type="predicted"/>
<reference evidence="1 2" key="1">
    <citation type="submission" date="2024-02" db="EMBL/GenBank/DDBJ databases">
        <authorList>
            <person name="Vignale AGUSTIN F."/>
            <person name="Sosa J E."/>
            <person name="Modenutti C."/>
        </authorList>
    </citation>
    <scope>NUCLEOTIDE SEQUENCE [LARGE SCALE GENOMIC DNA]</scope>
</reference>
<dbReference type="EMBL" id="CAUOFW020000070">
    <property type="protein sequence ID" value="CAK9133560.1"/>
    <property type="molecule type" value="Genomic_DNA"/>
</dbReference>
<organism evidence="1 2">
    <name type="scientific">Ilex paraguariensis</name>
    <name type="common">yerba mate</name>
    <dbReference type="NCBI Taxonomy" id="185542"/>
    <lineage>
        <taxon>Eukaryota</taxon>
        <taxon>Viridiplantae</taxon>
        <taxon>Streptophyta</taxon>
        <taxon>Embryophyta</taxon>
        <taxon>Tracheophyta</taxon>
        <taxon>Spermatophyta</taxon>
        <taxon>Magnoliopsida</taxon>
        <taxon>eudicotyledons</taxon>
        <taxon>Gunneridae</taxon>
        <taxon>Pentapetalae</taxon>
        <taxon>asterids</taxon>
        <taxon>campanulids</taxon>
        <taxon>Aquifoliales</taxon>
        <taxon>Aquifoliaceae</taxon>
        <taxon>Ilex</taxon>
    </lineage>
</organism>
<comment type="caution">
    <text evidence="1">The sequence shown here is derived from an EMBL/GenBank/DDBJ whole genome shotgun (WGS) entry which is preliminary data.</text>
</comment>
<sequence length="124" mass="14780">MGYLYIAMHTAREELLRRFQKKKKRVDVYLKIIDSRWDRQLHKNLHAAGYWLNPSNQYNTIEMEKHEQTISGLLDVIESYAYGNPTLRSKLTNEMKLFRNAEGDFGRVTLLVIDIRCFLVLRIF</sequence>
<keyword evidence="2" id="KW-1185">Reference proteome</keyword>